<sequence length="529" mass="61498">MLPKNHLSRSEKRKKRKLLKNEKGPILREMNLGFPLNNNNRHFSYTYFSKKLSNGSNKKLYQDSNDNFLGLIEMIAKFNVIMQDHVRRIQNREIHYHYLGHKIQNELVSFLANRVKSSIVKTNKEAKYFSIILACTPDIEFLKVDDTSRLRLFNELQDVLKSLDLNVDDINVRGQGYDNSSNMKTKHQELQISWIKVCFALTEPMEGPQSIKTTYVTLGKILEFWVHAPKLALPVWPTRPGPQPTCPNRPSLIYSLFSGSTKRWKILLNNVIELTVKFLSNTRWASQIKSVKECYIHCTYHAIRFQIPQRRLVLLKLYESYDDAKSNSEAVVNALESLEFLLGMVICKKLQSKSMCVDTTIKQLEGVLSYFEMYRNEYFTSSINIAKSIALDMYVEPTLPTKRHSIFEKLKIFESIFGFFFDSNKLRSLDQKELRECCATFHSTFSHEFFLTVPMIMASSEISFSKLKLIKTYLMSSMSQERLNGLTILSVEKDFLENIDVDVIINDFASRNARKVIQLPVPFFMIKLV</sequence>
<gene>
    <name evidence="2" type="ORF">ES332_D06G079900v1</name>
</gene>
<evidence type="ECO:0000259" key="1">
    <source>
        <dbReference type="Pfam" id="PF05699"/>
    </source>
</evidence>
<protein>
    <recommendedName>
        <fullName evidence="1">HAT C-terminal dimerisation domain-containing protein</fullName>
    </recommendedName>
</protein>
<dbReference type="Pfam" id="PF05699">
    <property type="entry name" value="Dimer_Tnp_hAT"/>
    <property type="match status" value="1"/>
</dbReference>
<evidence type="ECO:0000313" key="2">
    <source>
        <dbReference type="EMBL" id="TYH65795.1"/>
    </source>
</evidence>
<dbReference type="AlphaFoldDB" id="A0A5D2KGP4"/>
<reference evidence="2 3" key="1">
    <citation type="submission" date="2019-07" db="EMBL/GenBank/DDBJ databases">
        <title>WGS assembly of Gossypium tomentosum.</title>
        <authorList>
            <person name="Chen Z.J."/>
            <person name="Sreedasyam A."/>
            <person name="Ando A."/>
            <person name="Song Q."/>
            <person name="De L."/>
            <person name="Hulse-Kemp A."/>
            <person name="Ding M."/>
            <person name="Ye W."/>
            <person name="Kirkbride R."/>
            <person name="Jenkins J."/>
            <person name="Plott C."/>
            <person name="Lovell J."/>
            <person name="Lin Y.-M."/>
            <person name="Vaughn R."/>
            <person name="Liu B."/>
            <person name="Li W."/>
            <person name="Simpson S."/>
            <person name="Scheffler B."/>
            <person name="Saski C."/>
            <person name="Grover C."/>
            <person name="Hu G."/>
            <person name="Conover J."/>
            <person name="Carlson J."/>
            <person name="Shu S."/>
            <person name="Boston L."/>
            <person name="Williams M."/>
            <person name="Peterson D."/>
            <person name="Mcgee K."/>
            <person name="Jones D."/>
            <person name="Wendel J."/>
            <person name="Stelly D."/>
            <person name="Grimwood J."/>
            <person name="Schmutz J."/>
        </authorList>
    </citation>
    <scope>NUCLEOTIDE SEQUENCE [LARGE SCALE GENOMIC DNA]</scope>
    <source>
        <strain evidence="2">7179.01</strain>
    </source>
</reference>
<accession>A0A5D2KGP4</accession>
<organism evidence="2 3">
    <name type="scientific">Gossypium tomentosum</name>
    <name type="common">Hawaiian cotton</name>
    <name type="synonym">Gossypium sandvicense</name>
    <dbReference type="NCBI Taxonomy" id="34277"/>
    <lineage>
        <taxon>Eukaryota</taxon>
        <taxon>Viridiplantae</taxon>
        <taxon>Streptophyta</taxon>
        <taxon>Embryophyta</taxon>
        <taxon>Tracheophyta</taxon>
        <taxon>Spermatophyta</taxon>
        <taxon>Magnoliopsida</taxon>
        <taxon>eudicotyledons</taxon>
        <taxon>Gunneridae</taxon>
        <taxon>Pentapetalae</taxon>
        <taxon>rosids</taxon>
        <taxon>malvids</taxon>
        <taxon>Malvales</taxon>
        <taxon>Malvaceae</taxon>
        <taxon>Malvoideae</taxon>
        <taxon>Gossypium</taxon>
    </lineage>
</organism>
<proteinExistence type="predicted"/>
<dbReference type="EMBL" id="CM017628">
    <property type="protein sequence ID" value="TYH65795.1"/>
    <property type="molecule type" value="Genomic_DNA"/>
</dbReference>
<dbReference type="InterPro" id="IPR008906">
    <property type="entry name" value="HATC_C_dom"/>
</dbReference>
<dbReference type="Proteomes" id="UP000322667">
    <property type="component" value="Chromosome D06"/>
</dbReference>
<dbReference type="GO" id="GO:0046983">
    <property type="term" value="F:protein dimerization activity"/>
    <property type="evidence" value="ECO:0007669"/>
    <property type="project" value="InterPro"/>
</dbReference>
<feature type="domain" description="HAT C-terminal dimerisation" evidence="1">
    <location>
        <begin position="451"/>
        <end position="494"/>
    </location>
</feature>
<keyword evidence="3" id="KW-1185">Reference proteome</keyword>
<dbReference type="PANTHER" id="PTHR45749:SF35">
    <property type="entry name" value="AC-LIKE TRANSPOSASE-RELATED"/>
    <property type="match status" value="1"/>
</dbReference>
<evidence type="ECO:0000313" key="3">
    <source>
        <dbReference type="Proteomes" id="UP000322667"/>
    </source>
</evidence>
<dbReference type="PANTHER" id="PTHR45749">
    <property type="match status" value="1"/>
</dbReference>
<name>A0A5D2KGP4_GOSTO</name>